<accession>A0ACA9JZR2</accession>
<dbReference type="Proteomes" id="UP000789525">
    <property type="component" value="Unassembled WGS sequence"/>
</dbReference>
<evidence type="ECO:0000313" key="2">
    <source>
        <dbReference type="Proteomes" id="UP000789525"/>
    </source>
</evidence>
<feature type="non-terminal residue" evidence="1">
    <location>
        <position position="1"/>
    </location>
</feature>
<name>A0ACA9JZR2_9GLOM</name>
<keyword evidence="2" id="KW-1185">Reference proteome</keyword>
<dbReference type="EMBL" id="CAJVPT010000377">
    <property type="protein sequence ID" value="CAG8443710.1"/>
    <property type="molecule type" value="Genomic_DNA"/>
</dbReference>
<gene>
    <name evidence="1" type="ORF">ACOLOM_LOCUS394</name>
</gene>
<evidence type="ECO:0000313" key="1">
    <source>
        <dbReference type="EMBL" id="CAG8443710.1"/>
    </source>
</evidence>
<reference evidence="1" key="1">
    <citation type="submission" date="2021-06" db="EMBL/GenBank/DDBJ databases">
        <authorList>
            <person name="Kallberg Y."/>
            <person name="Tangrot J."/>
            <person name="Rosling A."/>
        </authorList>
    </citation>
    <scope>NUCLEOTIDE SEQUENCE</scope>
    <source>
        <strain evidence="1">CL356</strain>
    </source>
</reference>
<comment type="caution">
    <text evidence="1">The sequence shown here is derived from an EMBL/GenBank/DDBJ whole genome shotgun (WGS) entry which is preliminary data.</text>
</comment>
<protein>
    <submittedName>
        <fullName evidence="1">13315_t:CDS:1</fullName>
    </submittedName>
</protein>
<proteinExistence type="predicted"/>
<sequence length="373" mass="40602">LDFVHTVDRSNFSMATLSIAINDHNTKLVYHYLASSVCDINVQESSSENSSLTLSDGTNISGSSSIIKYLTENFGKNSIGAKDPGDVTEAGLSTHQRFGVPNLTRWFDFIQHTATVESGPRCELNIVEIDLNAPKIVKAIEPKRTKSDKPRASDQGPITESPPSKQKATKKSDKKDQKKESGDVVDTNAAGSLSSVSPRMLDLRVGHIIKAEKHPDADSLYVEQIDVGEADPRTVVSGLVKHIPIDQIQDRDVVLLCNLKPAAMRGIKSFAMVLAATSAEGKVELVEPPEGSKPGDRVYFEGSVNNFCFKYSQGSPEPLLNPKKKIWETLQPGLITTTEKVASWVNQETKGVHLLRTQSGLCTVPSVVHATIK</sequence>
<organism evidence="1 2">
    <name type="scientific">Acaulospora colombiana</name>
    <dbReference type="NCBI Taxonomy" id="27376"/>
    <lineage>
        <taxon>Eukaryota</taxon>
        <taxon>Fungi</taxon>
        <taxon>Fungi incertae sedis</taxon>
        <taxon>Mucoromycota</taxon>
        <taxon>Glomeromycotina</taxon>
        <taxon>Glomeromycetes</taxon>
        <taxon>Diversisporales</taxon>
        <taxon>Acaulosporaceae</taxon>
        <taxon>Acaulospora</taxon>
    </lineage>
</organism>